<dbReference type="RefSeq" id="WP_184335095.1">
    <property type="nucleotide sequence ID" value="NZ_JACHHZ010000006.1"/>
</dbReference>
<sequence>MKSFRFIHFTDTHLTGDAAATLRGVASLPALQAAIADARHRCHQPDGVLLTGDLVQDDPSGYRLIRQVFGGSTVPVLCLAGNHDVPHEMRAELNTGPFQVGGEMEFGRWLVVMLDTWIEHDASGRIGEAQLAHLRDVLRTHRNHHVLVCLHHHPIRMRSEWLDQVGLQDAEEFLNIVRTHSNVRGVLWGHVHQSLDSFVAGVRFMASPATCAQFLPNSDDFAIDDRPPGYRLLELMPDGSIATEVIWLERYAQRVVA</sequence>
<protein>
    <submittedName>
        <fullName evidence="6">Icc protein</fullName>
    </submittedName>
</protein>
<evidence type="ECO:0000256" key="3">
    <source>
        <dbReference type="ARBA" id="ARBA00023004"/>
    </source>
</evidence>
<dbReference type="Gene3D" id="3.60.21.10">
    <property type="match status" value="1"/>
</dbReference>
<dbReference type="PANTHER" id="PTHR42988:SF2">
    <property type="entry name" value="CYCLIC NUCLEOTIDE PHOSPHODIESTERASE CBUA0032-RELATED"/>
    <property type="match status" value="1"/>
</dbReference>
<evidence type="ECO:0000256" key="4">
    <source>
        <dbReference type="ARBA" id="ARBA00025742"/>
    </source>
</evidence>
<evidence type="ECO:0000259" key="5">
    <source>
        <dbReference type="Pfam" id="PF00149"/>
    </source>
</evidence>
<dbReference type="InterPro" id="IPR004843">
    <property type="entry name" value="Calcineurin-like_PHP"/>
</dbReference>
<reference evidence="6 7" key="1">
    <citation type="submission" date="2020-08" db="EMBL/GenBank/DDBJ databases">
        <title>Genomic Encyclopedia of Type Strains, Phase IV (KMG-IV): sequencing the most valuable type-strain genomes for metagenomic binning, comparative biology and taxonomic classification.</title>
        <authorList>
            <person name="Goeker M."/>
        </authorList>
    </citation>
    <scope>NUCLEOTIDE SEQUENCE [LARGE SCALE GENOMIC DNA]</scope>
    <source>
        <strain evidence="6 7">DSM 26723</strain>
    </source>
</reference>
<dbReference type="PANTHER" id="PTHR42988">
    <property type="entry name" value="PHOSPHOHYDROLASE"/>
    <property type="match status" value="1"/>
</dbReference>
<proteinExistence type="inferred from homology"/>
<dbReference type="GO" id="GO:0016787">
    <property type="term" value="F:hydrolase activity"/>
    <property type="evidence" value="ECO:0007669"/>
    <property type="project" value="UniProtKB-KW"/>
</dbReference>
<name>A0A841HR39_9GAMM</name>
<evidence type="ECO:0000256" key="2">
    <source>
        <dbReference type="ARBA" id="ARBA00022801"/>
    </source>
</evidence>
<organism evidence="6 7">
    <name type="scientific">Povalibacter uvarum</name>
    <dbReference type="NCBI Taxonomy" id="732238"/>
    <lineage>
        <taxon>Bacteria</taxon>
        <taxon>Pseudomonadati</taxon>
        <taxon>Pseudomonadota</taxon>
        <taxon>Gammaproteobacteria</taxon>
        <taxon>Steroidobacterales</taxon>
        <taxon>Steroidobacteraceae</taxon>
        <taxon>Povalibacter</taxon>
    </lineage>
</organism>
<evidence type="ECO:0000313" key="7">
    <source>
        <dbReference type="Proteomes" id="UP000588068"/>
    </source>
</evidence>
<keyword evidence="3" id="KW-0408">Iron</keyword>
<dbReference type="EMBL" id="JACHHZ010000006">
    <property type="protein sequence ID" value="MBB6095697.1"/>
    <property type="molecule type" value="Genomic_DNA"/>
</dbReference>
<keyword evidence="7" id="KW-1185">Reference proteome</keyword>
<dbReference type="AlphaFoldDB" id="A0A841HR39"/>
<accession>A0A841HR39</accession>
<keyword evidence="2" id="KW-0378">Hydrolase</keyword>
<comment type="similarity">
    <text evidence="4">Belongs to the cyclic nucleotide phosphodiesterase class-III family.</text>
</comment>
<dbReference type="InterPro" id="IPR029052">
    <property type="entry name" value="Metallo-depent_PP-like"/>
</dbReference>
<dbReference type="Proteomes" id="UP000588068">
    <property type="component" value="Unassembled WGS sequence"/>
</dbReference>
<gene>
    <name evidence="6" type="ORF">HNQ60_004588</name>
</gene>
<comment type="caution">
    <text evidence="6">The sequence shown here is derived from an EMBL/GenBank/DDBJ whole genome shotgun (WGS) entry which is preliminary data.</text>
</comment>
<dbReference type="InterPro" id="IPR050884">
    <property type="entry name" value="CNP_phosphodiesterase-III"/>
</dbReference>
<keyword evidence="1" id="KW-0479">Metal-binding</keyword>
<dbReference type="Pfam" id="PF00149">
    <property type="entry name" value="Metallophos"/>
    <property type="match status" value="1"/>
</dbReference>
<dbReference type="GO" id="GO:0046872">
    <property type="term" value="F:metal ion binding"/>
    <property type="evidence" value="ECO:0007669"/>
    <property type="project" value="UniProtKB-KW"/>
</dbReference>
<evidence type="ECO:0000256" key="1">
    <source>
        <dbReference type="ARBA" id="ARBA00022723"/>
    </source>
</evidence>
<evidence type="ECO:0000313" key="6">
    <source>
        <dbReference type="EMBL" id="MBB6095697.1"/>
    </source>
</evidence>
<feature type="domain" description="Calcineurin-like phosphoesterase" evidence="5">
    <location>
        <begin position="4"/>
        <end position="193"/>
    </location>
</feature>
<dbReference type="SUPFAM" id="SSF56300">
    <property type="entry name" value="Metallo-dependent phosphatases"/>
    <property type="match status" value="1"/>
</dbReference>